<gene>
    <name evidence="1" type="ORF">GFK26_18230</name>
</gene>
<dbReference type="InterPro" id="IPR003738">
    <property type="entry name" value="SRAP"/>
</dbReference>
<dbReference type="GO" id="GO:0003697">
    <property type="term" value="F:single-stranded DNA binding"/>
    <property type="evidence" value="ECO:0007669"/>
    <property type="project" value="InterPro"/>
</dbReference>
<protein>
    <recommendedName>
        <fullName evidence="3">Abasic site processing protein</fullName>
    </recommendedName>
</protein>
<organism evidence="1 2">
    <name type="scientific">Variovorax paradoxus</name>
    <dbReference type="NCBI Taxonomy" id="34073"/>
    <lineage>
        <taxon>Bacteria</taxon>
        <taxon>Pseudomonadati</taxon>
        <taxon>Pseudomonadota</taxon>
        <taxon>Betaproteobacteria</taxon>
        <taxon>Burkholderiales</taxon>
        <taxon>Comamonadaceae</taxon>
        <taxon>Variovorax</taxon>
    </lineage>
</organism>
<dbReference type="RefSeq" id="WP_153283186.1">
    <property type="nucleotide sequence ID" value="NZ_CP045644.1"/>
</dbReference>
<dbReference type="InterPro" id="IPR036590">
    <property type="entry name" value="SRAP-like"/>
</dbReference>
<dbReference type="AlphaFoldDB" id="A0A5Q0M6Y5"/>
<dbReference type="Pfam" id="PF02586">
    <property type="entry name" value="SRAP"/>
    <property type="match status" value="1"/>
</dbReference>
<dbReference type="Gene3D" id="3.90.1680.10">
    <property type="entry name" value="SOS response associated peptidase-like"/>
    <property type="match status" value="1"/>
</dbReference>
<dbReference type="EMBL" id="CP045644">
    <property type="protein sequence ID" value="QFZ84567.1"/>
    <property type="molecule type" value="Genomic_DNA"/>
</dbReference>
<name>A0A5Q0M6Y5_VARPD</name>
<evidence type="ECO:0008006" key="3">
    <source>
        <dbReference type="Google" id="ProtNLM"/>
    </source>
</evidence>
<dbReference type="SUPFAM" id="SSF143081">
    <property type="entry name" value="BB1717-like"/>
    <property type="match status" value="1"/>
</dbReference>
<proteinExistence type="predicted"/>
<sequence>MCYSAEVRADYAAFQRLFPGTRLSIKDFFAAYWKRKQQPMLRFPRAMDALFANPTSEEERQVKALIDEFNVAQAMVHEQTLFTQRARLVDAERKLLVKETKKALNDKRVATDKIATSLAKIEDLKRTDLKPRDARIFPGWYAPVLVMEEGELVLKPMRYLCRPAGKPAFYDTKYPGIYNARRDNLRNFWKGQFGHTHGLMIVNGFYENVKLHNMEHRELRPGEEPENVVLEFRPRPAQDMLIACVYSHWTPPEGSDEEDLWSFAAVTDEPPPEVADAGHDRCIIQLRPENVETWLSPEGRTLDQLDAVLEDSIKERPYYEHRMAA</sequence>
<accession>A0A5Q0M6Y5</accession>
<reference evidence="1 2" key="1">
    <citation type="submission" date="2019-10" db="EMBL/GenBank/DDBJ databases">
        <title>Complete genome sequence of Variovorax paradoxus 5C-2.</title>
        <authorList>
            <person name="Gogoleva N.E."/>
            <person name="Balkin A.S."/>
        </authorList>
    </citation>
    <scope>NUCLEOTIDE SEQUENCE [LARGE SCALE GENOMIC DNA]</scope>
    <source>
        <strain evidence="1 2">5C-2</strain>
    </source>
</reference>
<dbReference type="GO" id="GO:0106300">
    <property type="term" value="P:protein-DNA covalent cross-linking repair"/>
    <property type="evidence" value="ECO:0007669"/>
    <property type="project" value="InterPro"/>
</dbReference>
<evidence type="ECO:0000313" key="2">
    <source>
        <dbReference type="Proteomes" id="UP000326780"/>
    </source>
</evidence>
<evidence type="ECO:0000313" key="1">
    <source>
        <dbReference type="EMBL" id="QFZ84567.1"/>
    </source>
</evidence>
<dbReference type="Proteomes" id="UP000326780">
    <property type="component" value="Chromosome"/>
</dbReference>